<reference evidence="3" key="1">
    <citation type="submission" date="2025-08" db="UniProtKB">
        <authorList>
            <consortium name="RefSeq"/>
        </authorList>
    </citation>
    <scope>IDENTIFICATION</scope>
</reference>
<dbReference type="RefSeq" id="XP_014672684.1">
    <property type="nucleotide sequence ID" value="XM_014817198.1"/>
</dbReference>
<name>A0ABM1EKG3_PRICU</name>
<keyword evidence="2" id="KW-1185">Reference proteome</keyword>
<dbReference type="GeneID" id="106813139"/>
<accession>A0ABM1EKG3</accession>
<evidence type="ECO:0000313" key="2">
    <source>
        <dbReference type="Proteomes" id="UP000695022"/>
    </source>
</evidence>
<feature type="domain" description="Integrase core" evidence="1">
    <location>
        <begin position="11"/>
        <end position="96"/>
    </location>
</feature>
<organism evidence="2 3">
    <name type="scientific">Priapulus caudatus</name>
    <name type="common">Priapulid worm</name>
    <dbReference type="NCBI Taxonomy" id="37621"/>
    <lineage>
        <taxon>Eukaryota</taxon>
        <taxon>Metazoa</taxon>
        <taxon>Ecdysozoa</taxon>
        <taxon>Scalidophora</taxon>
        <taxon>Priapulida</taxon>
        <taxon>Priapulimorpha</taxon>
        <taxon>Priapulimorphida</taxon>
        <taxon>Priapulidae</taxon>
        <taxon>Priapulus</taxon>
    </lineage>
</organism>
<sequence>MLTLGCDTVAVLPCRTRSDRGSENGMLGTAQMLLRADHSDKFSGKNAHVYGASTSNQVVERWWRDYREGSGEYFRDCFKMLKEKGHYDPCDNTDRRVFKTASL</sequence>
<dbReference type="Pfam" id="PF24764">
    <property type="entry name" value="rva_4"/>
    <property type="match status" value="1"/>
</dbReference>
<gene>
    <name evidence="3" type="primary">LOC106813139</name>
</gene>
<dbReference type="InterPro" id="IPR058913">
    <property type="entry name" value="Integrase_dom_put"/>
</dbReference>
<proteinExistence type="predicted"/>
<dbReference type="PANTHER" id="PTHR46791">
    <property type="entry name" value="EXPRESSED PROTEIN"/>
    <property type="match status" value="1"/>
</dbReference>
<dbReference type="PANTHER" id="PTHR46791:SF5">
    <property type="entry name" value="CLR5 DOMAIN-CONTAINING PROTEIN-RELATED"/>
    <property type="match status" value="1"/>
</dbReference>
<evidence type="ECO:0000313" key="3">
    <source>
        <dbReference type="RefSeq" id="XP_014672684.1"/>
    </source>
</evidence>
<protein>
    <submittedName>
        <fullName evidence="3">Uncharacterized protein LOC106813139</fullName>
    </submittedName>
</protein>
<dbReference type="Proteomes" id="UP000695022">
    <property type="component" value="Unplaced"/>
</dbReference>
<evidence type="ECO:0000259" key="1">
    <source>
        <dbReference type="Pfam" id="PF24764"/>
    </source>
</evidence>